<dbReference type="EMBL" id="CZCS02000171">
    <property type="protein sequence ID" value="VXD17224.1"/>
    <property type="molecule type" value="Genomic_DNA"/>
</dbReference>
<organism evidence="2 3">
    <name type="scientific">Planktothrix paucivesiculata PCC 9631</name>
    <dbReference type="NCBI Taxonomy" id="671071"/>
    <lineage>
        <taxon>Bacteria</taxon>
        <taxon>Bacillati</taxon>
        <taxon>Cyanobacteriota</taxon>
        <taxon>Cyanophyceae</taxon>
        <taxon>Oscillatoriophycideae</taxon>
        <taxon>Oscillatoriales</taxon>
        <taxon>Microcoleaceae</taxon>
        <taxon>Planktothrix</taxon>
    </lineage>
</organism>
<accession>A0A7Z9BQ40</accession>
<dbReference type="RefSeq" id="WP_083617059.1">
    <property type="nucleotide sequence ID" value="NZ_LR734998.1"/>
</dbReference>
<keyword evidence="3" id="KW-1185">Reference proteome</keyword>
<name>A0A7Z9BQ40_9CYAN</name>
<dbReference type="Proteomes" id="UP000182190">
    <property type="component" value="Unassembled WGS sequence"/>
</dbReference>
<evidence type="ECO:0000313" key="3">
    <source>
        <dbReference type="Proteomes" id="UP000182190"/>
    </source>
</evidence>
<feature type="region of interest" description="Disordered" evidence="1">
    <location>
        <begin position="1"/>
        <end position="35"/>
    </location>
</feature>
<dbReference type="OrthoDB" id="9826932at2"/>
<proteinExistence type="predicted"/>
<evidence type="ECO:0000256" key="1">
    <source>
        <dbReference type="SAM" id="MobiDB-lite"/>
    </source>
</evidence>
<sequence>MQTTTDLKSPRTAENDLQGANQHRADPNEANLSNEILTDQLPPELLSAYRGMTQSSSLLYGVPNIWESSEVQYDPARSVLDSVRRYNTPDKLRTQELAIAIHNICKDFATKPQISVQDEGGEFLLKGFLYLQILIKSITATDFILGLGGKAIVERGGERSERKGELSAILQKIQVSESSLDWADLSNEERYLIAALCVFALKDSNQTIIEEINRTVDPLHLPLELAKRLSILEVNLKQSHCFLGSGSQLLASK</sequence>
<comment type="caution">
    <text evidence="2">The sequence shown here is derived from an EMBL/GenBank/DDBJ whole genome shotgun (WGS) entry which is preliminary data.</text>
</comment>
<dbReference type="AlphaFoldDB" id="A0A7Z9BQ40"/>
<evidence type="ECO:0000313" key="2">
    <source>
        <dbReference type="EMBL" id="VXD17224.1"/>
    </source>
</evidence>
<protein>
    <submittedName>
        <fullName evidence="2">Uncharacterized protein</fullName>
    </submittedName>
</protein>
<reference evidence="2" key="1">
    <citation type="submission" date="2019-10" db="EMBL/GenBank/DDBJ databases">
        <authorList>
            <consortium name="Genoscope - CEA"/>
            <person name="William W."/>
        </authorList>
    </citation>
    <scope>NUCLEOTIDE SEQUENCE [LARGE SCALE GENOMIC DNA]</scope>
    <source>
        <strain evidence="2">BBR_PRJEB10994</strain>
    </source>
</reference>
<gene>
    <name evidence="2" type="ORF">PL9631_320015</name>
</gene>